<comment type="function">
    <text evidence="8">Catalyzes the attachment of proline to tRNA(Pro) in a two-step reaction: proline is first activated by ATP to form Pro-AMP and then transferred to the acceptor end of tRNA(Pro).</text>
</comment>
<keyword evidence="6 8" id="KW-0030">Aminoacyl-tRNA synthetase</keyword>
<dbReference type="NCBIfam" id="TIGR00408">
    <property type="entry name" value="proS_fam_I"/>
    <property type="match status" value="1"/>
</dbReference>
<dbReference type="InterPro" id="IPR017449">
    <property type="entry name" value="Pro-tRNA_synth_II"/>
</dbReference>
<keyword evidence="4 8" id="KW-0067">ATP-binding</keyword>
<comment type="similarity">
    <text evidence="8">Belongs to the class-II aminoacyl-tRNA synthetase family. ProS type 3 subfamily.</text>
</comment>
<sequence length="527" mass="59301">MADKSQKSGSQNQPQQATIRHALDVSRKDDFAAWYQAVVSQADMAEESGVRGCMVIKPWGWGIWERIQRLLDDRIKETGHDNCYFPLFIPLSYFAKEAEHVEGFAKEMAVVTHHRLKAEDGSLVVDPDAKLEEPLVVRPTSETVIGHAMGRWIQSWRDLPLKINQWANVVRWEMRTRMFLRTSEFLWQEGHTAHTDKAGAMDETLLMLEVYRAFAEDVLAMPVVAGEKPENERFPGADATYSIEAMMQDGKALQAGTSHYLGTTFADAANIKYQDDQGAEQLCHTTSWGVSTRLIGGVIMTHGDDDGLRVPPRIAPHQIVLLPMLRGKDGDSELLAYCEDLKKHLTAQDAFREPVRVLLDTKPGKAAQKRWNWVRKGAPLIVEVGPRDMAGEKVALLRRDQLWTDEGKANMSFEGREDFLFNAAGMLEEIQLGLFEEAKQRRDDAIRHDITTMEGLAEYFAEGTEKPGWVKAAWSRPTGEALDKVVEQLKALKLTIRNTPQGDAKPEDPCIFTGEPAVETIFIARAY</sequence>
<evidence type="ECO:0000256" key="3">
    <source>
        <dbReference type="ARBA" id="ARBA00022741"/>
    </source>
</evidence>
<evidence type="ECO:0000313" key="11">
    <source>
        <dbReference type="Proteomes" id="UP000612349"/>
    </source>
</evidence>
<dbReference type="Gene3D" id="3.30.930.10">
    <property type="entry name" value="Bira Bifunctional Protein, Domain 2"/>
    <property type="match status" value="1"/>
</dbReference>
<dbReference type="Pfam" id="PF00587">
    <property type="entry name" value="tRNA-synt_2b"/>
    <property type="match status" value="1"/>
</dbReference>
<dbReference type="CDD" id="cd00778">
    <property type="entry name" value="ProRS_core_arch_euk"/>
    <property type="match status" value="1"/>
</dbReference>
<comment type="domain">
    <text evidence="8">Consists of three domains: the N-terminal catalytic domain, the anticodon-binding domain and the C-terminal extension.</text>
</comment>
<dbReference type="EC" id="6.1.1.15" evidence="8"/>
<dbReference type="GO" id="GO:0004827">
    <property type="term" value="F:proline-tRNA ligase activity"/>
    <property type="evidence" value="ECO:0007669"/>
    <property type="project" value="UniProtKB-UniRule"/>
</dbReference>
<organism evidence="10 11">
    <name type="scientific">Croceicoccus mobilis</name>
    <dbReference type="NCBI Taxonomy" id="1703339"/>
    <lineage>
        <taxon>Bacteria</taxon>
        <taxon>Pseudomonadati</taxon>
        <taxon>Pseudomonadota</taxon>
        <taxon>Alphaproteobacteria</taxon>
        <taxon>Sphingomonadales</taxon>
        <taxon>Erythrobacteraceae</taxon>
        <taxon>Croceicoccus</taxon>
    </lineage>
</organism>
<dbReference type="SUPFAM" id="SSF64586">
    <property type="entry name" value="C-terminal domain of ProRS"/>
    <property type="match status" value="1"/>
</dbReference>
<comment type="subcellular location">
    <subcellularLocation>
        <location evidence="8">Cytoplasm</location>
    </subcellularLocation>
</comment>
<dbReference type="InterPro" id="IPR045864">
    <property type="entry name" value="aa-tRNA-synth_II/BPL/LPL"/>
</dbReference>
<comment type="caution">
    <text evidence="10">The sequence shown here is derived from an EMBL/GenBank/DDBJ whole genome shotgun (WGS) entry which is preliminary data.</text>
</comment>
<dbReference type="Pfam" id="PF03129">
    <property type="entry name" value="HGTP_anticodon"/>
    <property type="match status" value="1"/>
</dbReference>
<dbReference type="GO" id="GO:0005524">
    <property type="term" value="F:ATP binding"/>
    <property type="evidence" value="ECO:0007669"/>
    <property type="project" value="UniProtKB-UniRule"/>
</dbReference>
<dbReference type="InterPro" id="IPR033721">
    <property type="entry name" value="ProRS_core_arch_euk"/>
</dbReference>
<keyword evidence="3 8" id="KW-0547">Nucleotide-binding</keyword>
<dbReference type="InterPro" id="IPR004499">
    <property type="entry name" value="Pro-tRNA-ligase_IIa_arc-type"/>
</dbReference>
<dbReference type="SUPFAM" id="SSF55681">
    <property type="entry name" value="Class II aaRS and biotin synthetases"/>
    <property type="match status" value="1"/>
</dbReference>
<dbReference type="Gene3D" id="3.40.50.800">
    <property type="entry name" value="Anticodon-binding domain"/>
    <property type="match status" value="1"/>
</dbReference>
<dbReference type="InterPro" id="IPR016061">
    <property type="entry name" value="Pro-tRNA_ligase_II_C"/>
</dbReference>
<dbReference type="Proteomes" id="UP000612349">
    <property type="component" value="Unassembled WGS sequence"/>
</dbReference>
<dbReference type="SMART" id="SM00946">
    <property type="entry name" value="ProRS-C_1"/>
    <property type="match status" value="1"/>
</dbReference>
<evidence type="ECO:0000256" key="4">
    <source>
        <dbReference type="ARBA" id="ARBA00022840"/>
    </source>
</evidence>
<dbReference type="SUPFAM" id="SSF52954">
    <property type="entry name" value="Class II aaRS ABD-related"/>
    <property type="match status" value="1"/>
</dbReference>
<dbReference type="GO" id="GO:0005737">
    <property type="term" value="C:cytoplasm"/>
    <property type="evidence" value="ECO:0007669"/>
    <property type="project" value="UniProtKB-SubCell"/>
</dbReference>
<dbReference type="InterPro" id="IPR004154">
    <property type="entry name" value="Anticodon-bd"/>
</dbReference>
<dbReference type="EMBL" id="BMIP01000002">
    <property type="protein sequence ID" value="GGD64998.1"/>
    <property type="molecule type" value="Genomic_DNA"/>
</dbReference>
<keyword evidence="5 8" id="KW-0648">Protein biosynthesis</keyword>
<evidence type="ECO:0000313" key="10">
    <source>
        <dbReference type="EMBL" id="GGD64998.1"/>
    </source>
</evidence>
<dbReference type="GO" id="GO:0017101">
    <property type="term" value="C:aminoacyl-tRNA synthetase multienzyme complex"/>
    <property type="evidence" value="ECO:0007669"/>
    <property type="project" value="TreeGrafter"/>
</dbReference>
<dbReference type="Gene3D" id="3.30.110.30">
    <property type="entry name" value="C-terminal domain of ProRS"/>
    <property type="match status" value="1"/>
</dbReference>
<reference evidence="10" key="1">
    <citation type="journal article" date="2014" name="Int. J. Syst. Evol. Microbiol.">
        <title>Complete genome sequence of Corynebacterium casei LMG S-19264T (=DSM 44701T), isolated from a smear-ripened cheese.</title>
        <authorList>
            <consortium name="US DOE Joint Genome Institute (JGI-PGF)"/>
            <person name="Walter F."/>
            <person name="Albersmeier A."/>
            <person name="Kalinowski J."/>
            <person name="Ruckert C."/>
        </authorList>
    </citation>
    <scope>NUCLEOTIDE SEQUENCE</scope>
    <source>
        <strain evidence="10">CGMCC 1.15360</strain>
    </source>
</reference>
<dbReference type="InterPro" id="IPR036621">
    <property type="entry name" value="Anticodon-bd_dom_sf"/>
</dbReference>
<accession>A0A917DTF4</accession>
<evidence type="ECO:0000256" key="8">
    <source>
        <dbReference type="HAMAP-Rule" id="MF_01571"/>
    </source>
</evidence>
<keyword evidence="11" id="KW-1185">Reference proteome</keyword>
<dbReference type="RefSeq" id="WP_066775848.1">
    <property type="nucleotide sequence ID" value="NZ_BMIP01000002.1"/>
</dbReference>
<dbReference type="InterPro" id="IPR006195">
    <property type="entry name" value="aa-tRNA-synth_II"/>
</dbReference>
<evidence type="ECO:0000256" key="7">
    <source>
        <dbReference type="ARBA" id="ARBA00047671"/>
    </source>
</evidence>
<evidence type="ECO:0000256" key="6">
    <source>
        <dbReference type="ARBA" id="ARBA00023146"/>
    </source>
</evidence>
<dbReference type="GO" id="GO:0006433">
    <property type="term" value="P:prolyl-tRNA aminoacylation"/>
    <property type="evidence" value="ECO:0007669"/>
    <property type="project" value="UniProtKB-UniRule"/>
</dbReference>
<evidence type="ECO:0000256" key="2">
    <source>
        <dbReference type="ARBA" id="ARBA00022598"/>
    </source>
</evidence>
<dbReference type="FunFam" id="3.30.930.10:FF:000037">
    <property type="entry name" value="Proline--tRNA ligase"/>
    <property type="match status" value="1"/>
</dbReference>
<reference evidence="10" key="2">
    <citation type="submission" date="2020-09" db="EMBL/GenBank/DDBJ databases">
        <authorList>
            <person name="Sun Q."/>
            <person name="Zhou Y."/>
        </authorList>
    </citation>
    <scope>NUCLEOTIDE SEQUENCE</scope>
    <source>
        <strain evidence="10">CGMCC 1.15360</strain>
    </source>
</reference>
<comment type="subunit">
    <text evidence="8">Homodimer.</text>
</comment>
<protein>
    <recommendedName>
        <fullName evidence="8">Proline--tRNA ligase</fullName>
        <ecNumber evidence="8">6.1.1.15</ecNumber>
    </recommendedName>
    <alternativeName>
        <fullName evidence="8">Prolyl-tRNA synthetase</fullName>
        <shortName evidence="8">ProRS</shortName>
    </alternativeName>
</protein>
<dbReference type="PANTHER" id="PTHR43382:SF2">
    <property type="entry name" value="BIFUNCTIONAL GLUTAMATE_PROLINE--TRNA LIGASE"/>
    <property type="match status" value="1"/>
</dbReference>
<dbReference type="AlphaFoldDB" id="A0A917DTF4"/>
<dbReference type="InterPro" id="IPR002314">
    <property type="entry name" value="aa-tRNA-synt_IIb"/>
</dbReference>
<keyword evidence="1 8" id="KW-0963">Cytoplasm</keyword>
<keyword evidence="2 8" id="KW-0436">Ligase</keyword>
<gene>
    <name evidence="8 10" type="primary">proS</name>
    <name evidence="10" type="ORF">GCM10010990_13110</name>
</gene>
<evidence type="ECO:0000256" key="5">
    <source>
        <dbReference type="ARBA" id="ARBA00022917"/>
    </source>
</evidence>
<dbReference type="HAMAP" id="MF_01571">
    <property type="entry name" value="Pro_tRNA_synth_type3"/>
    <property type="match status" value="1"/>
</dbReference>
<dbReference type="PROSITE" id="PS50862">
    <property type="entry name" value="AA_TRNA_LIGASE_II"/>
    <property type="match status" value="1"/>
</dbReference>
<comment type="catalytic activity">
    <reaction evidence="7 8">
        <text>tRNA(Pro) + L-proline + ATP = L-prolyl-tRNA(Pro) + AMP + diphosphate</text>
        <dbReference type="Rhea" id="RHEA:14305"/>
        <dbReference type="Rhea" id="RHEA-COMP:9700"/>
        <dbReference type="Rhea" id="RHEA-COMP:9702"/>
        <dbReference type="ChEBI" id="CHEBI:30616"/>
        <dbReference type="ChEBI" id="CHEBI:33019"/>
        <dbReference type="ChEBI" id="CHEBI:60039"/>
        <dbReference type="ChEBI" id="CHEBI:78442"/>
        <dbReference type="ChEBI" id="CHEBI:78532"/>
        <dbReference type="ChEBI" id="CHEBI:456215"/>
        <dbReference type="EC" id="6.1.1.15"/>
    </reaction>
</comment>
<evidence type="ECO:0000256" key="1">
    <source>
        <dbReference type="ARBA" id="ARBA00022490"/>
    </source>
</evidence>
<evidence type="ECO:0000259" key="9">
    <source>
        <dbReference type="PROSITE" id="PS50862"/>
    </source>
</evidence>
<proteinExistence type="inferred from homology"/>
<dbReference type="PANTHER" id="PTHR43382">
    <property type="entry name" value="PROLYL-TRNA SYNTHETASE"/>
    <property type="match status" value="1"/>
</dbReference>
<name>A0A917DTF4_9SPHN</name>
<feature type="domain" description="Aminoacyl-transfer RNA synthetases class-II family profile" evidence="9">
    <location>
        <begin position="21"/>
        <end position="311"/>
    </location>
</feature>